<dbReference type="EMBL" id="GDHC01017497">
    <property type="protein sequence ID" value="JAQ01132.1"/>
    <property type="molecule type" value="Transcribed_RNA"/>
</dbReference>
<accession>A0A146L1M3</accession>
<evidence type="ECO:0000313" key="2">
    <source>
        <dbReference type="EMBL" id="JAQ01132.1"/>
    </source>
</evidence>
<reference evidence="2" key="1">
    <citation type="journal article" date="2016" name="Gigascience">
        <title>De novo construction of an expanded transcriptome assembly for the western tarnished plant bug, Lygus hesperus.</title>
        <authorList>
            <person name="Tassone E.E."/>
            <person name="Geib S.M."/>
            <person name="Hall B."/>
            <person name="Fabrick J.A."/>
            <person name="Brent C.S."/>
            <person name="Hull J.J."/>
        </authorList>
    </citation>
    <scope>NUCLEOTIDE SEQUENCE</scope>
</reference>
<feature type="compositionally biased region" description="Pro residues" evidence="1">
    <location>
        <begin position="234"/>
        <end position="276"/>
    </location>
</feature>
<evidence type="ECO:0000256" key="1">
    <source>
        <dbReference type="SAM" id="MobiDB-lite"/>
    </source>
</evidence>
<sequence length="292" mass="32660">MFGYFIALIATSSACQEPWSIESSMIRAGSLLNFKNSSSVGQYESLTWTWVGLGGDIWENRIWYSKHEIKDMGGSFLFKTRSKNKKKTVTLNWESQDNKTIKCKYDSNDIKQPGWKIIVRDVVEVNFIPLGKNWVFQVGKDQVFGTGLHSLNIDNEYEDYEESRRRKRSPQAYDESEVPTEACFGSWMEKIANFFFGDGDSSRSDRGEGIFTRLGNWLRGISCSLHGPCDQPEPSDPPEGPFPRPAVTSPPPVYVTSPPLPPVSIPAATSPPPPTAPTLNPDAESIPELNDV</sequence>
<dbReference type="AlphaFoldDB" id="A0A146L1M3"/>
<protein>
    <submittedName>
        <fullName evidence="2">Uncharacterized protein</fullName>
    </submittedName>
</protein>
<proteinExistence type="predicted"/>
<feature type="region of interest" description="Disordered" evidence="1">
    <location>
        <begin position="228"/>
        <end position="292"/>
    </location>
</feature>
<gene>
    <name evidence="2" type="ORF">g.49574</name>
</gene>
<name>A0A146L1M3_LYGHE</name>
<organism evidence="2">
    <name type="scientific">Lygus hesperus</name>
    <name type="common">Western plant bug</name>
    <dbReference type="NCBI Taxonomy" id="30085"/>
    <lineage>
        <taxon>Eukaryota</taxon>
        <taxon>Metazoa</taxon>
        <taxon>Ecdysozoa</taxon>
        <taxon>Arthropoda</taxon>
        <taxon>Hexapoda</taxon>
        <taxon>Insecta</taxon>
        <taxon>Pterygota</taxon>
        <taxon>Neoptera</taxon>
        <taxon>Paraneoptera</taxon>
        <taxon>Hemiptera</taxon>
        <taxon>Heteroptera</taxon>
        <taxon>Panheteroptera</taxon>
        <taxon>Cimicomorpha</taxon>
        <taxon>Miridae</taxon>
        <taxon>Mirini</taxon>
        <taxon>Lygus</taxon>
    </lineage>
</organism>